<comment type="similarity">
    <text evidence="2 11">Belongs to the WhiB family.</text>
</comment>
<evidence type="ECO:0000256" key="10">
    <source>
        <dbReference type="ARBA" id="ARBA00023163"/>
    </source>
</evidence>
<proteinExistence type="inferred from homology"/>
<evidence type="ECO:0000256" key="6">
    <source>
        <dbReference type="ARBA" id="ARBA00023014"/>
    </source>
</evidence>
<reference evidence="13 14" key="1">
    <citation type="submission" date="2020-07" db="EMBL/GenBank/DDBJ databases">
        <title>Sequencing the genomes of 1000 actinobacteria strains.</title>
        <authorList>
            <person name="Klenk H.-P."/>
        </authorList>
    </citation>
    <scope>NUCLEOTIDE SEQUENCE [LARGE SCALE GENOMIC DNA]</scope>
    <source>
        <strain evidence="13 14">DSM 45763</strain>
    </source>
</reference>
<sequence>MSGQGNVVPIIHWSRSSLCLEEDPELFFPVSFEGPGREQCEQAKAVCNRCPVKRRCLDYALNTQQMYGVWGGTTPDERRALMAVVRRKARAKAEAVTRS</sequence>
<gene>
    <name evidence="11" type="primary">whiB</name>
    <name evidence="13" type="ORF">HDA43_006607</name>
</gene>
<dbReference type="GO" id="GO:0005737">
    <property type="term" value="C:cytoplasm"/>
    <property type="evidence" value="ECO:0007669"/>
    <property type="project" value="UniProtKB-SubCell"/>
</dbReference>
<comment type="caution">
    <text evidence="13">The sequence shown here is derived from an EMBL/GenBank/DDBJ whole genome shotgun (WGS) entry which is preliminary data.</text>
</comment>
<evidence type="ECO:0000256" key="3">
    <source>
        <dbReference type="ARBA" id="ARBA00022485"/>
    </source>
</evidence>
<keyword evidence="10 11" id="KW-0804">Transcription</keyword>
<keyword evidence="9 11" id="KW-1015">Disulfide bond</keyword>
<protein>
    <recommendedName>
        <fullName evidence="11">Transcriptional regulator WhiB</fullName>
    </recommendedName>
</protein>
<evidence type="ECO:0000256" key="8">
    <source>
        <dbReference type="ARBA" id="ARBA00023125"/>
    </source>
</evidence>
<keyword evidence="6 11" id="KW-0411">Iron-sulfur</keyword>
<evidence type="ECO:0000256" key="4">
    <source>
        <dbReference type="ARBA" id="ARBA00022723"/>
    </source>
</evidence>
<accession>A0A852V8H5</accession>
<evidence type="ECO:0000256" key="9">
    <source>
        <dbReference type="ARBA" id="ARBA00023157"/>
    </source>
</evidence>
<keyword evidence="3 11" id="KW-0004">4Fe-4S</keyword>
<evidence type="ECO:0000256" key="7">
    <source>
        <dbReference type="ARBA" id="ARBA00023015"/>
    </source>
</evidence>
<comment type="subcellular location">
    <subcellularLocation>
        <location evidence="1 11">Cytoplasm</location>
    </subcellularLocation>
</comment>
<dbReference type="PANTHER" id="PTHR38839">
    <property type="entry name" value="TRANSCRIPTIONAL REGULATOR WHID-RELATED"/>
    <property type="match status" value="1"/>
</dbReference>
<dbReference type="GO" id="GO:0047134">
    <property type="term" value="F:protein-disulfide reductase [NAD(P)H] activity"/>
    <property type="evidence" value="ECO:0007669"/>
    <property type="project" value="TreeGrafter"/>
</dbReference>
<dbReference type="GO" id="GO:0046872">
    <property type="term" value="F:metal ion binding"/>
    <property type="evidence" value="ECO:0007669"/>
    <property type="project" value="UniProtKB-KW"/>
</dbReference>
<organism evidence="13 14">
    <name type="scientific">Streptosporangium sandarakinum</name>
    <dbReference type="NCBI Taxonomy" id="1260955"/>
    <lineage>
        <taxon>Bacteria</taxon>
        <taxon>Bacillati</taxon>
        <taxon>Actinomycetota</taxon>
        <taxon>Actinomycetes</taxon>
        <taxon>Streptosporangiales</taxon>
        <taxon>Streptosporangiaceae</taxon>
        <taxon>Streptosporangium</taxon>
    </lineage>
</organism>
<comment type="function">
    <text evidence="11">Acts as a transcriptional regulator. Probably redox-responsive. The apo- but not holo-form probably binds DNA.</text>
</comment>
<keyword evidence="4 11" id="KW-0479">Metal-binding</keyword>
<comment type="PTM">
    <text evidence="11">The Fe-S cluster can be nitrosylated by nitric oxide (NO).</text>
</comment>
<evidence type="ECO:0000256" key="2">
    <source>
        <dbReference type="ARBA" id="ARBA00006597"/>
    </source>
</evidence>
<keyword evidence="11" id="KW-0963">Cytoplasm</keyword>
<dbReference type="InterPro" id="IPR034768">
    <property type="entry name" value="4FE4S_WBL"/>
</dbReference>
<feature type="binding site" evidence="11">
    <location>
        <position position="56"/>
    </location>
    <ligand>
        <name>[4Fe-4S] cluster</name>
        <dbReference type="ChEBI" id="CHEBI:49883"/>
    </ligand>
</feature>
<evidence type="ECO:0000256" key="1">
    <source>
        <dbReference type="ARBA" id="ARBA00004496"/>
    </source>
</evidence>
<dbReference type="InterPro" id="IPR003482">
    <property type="entry name" value="Whib"/>
</dbReference>
<comment type="cofactor">
    <cofactor evidence="11">
        <name>[4Fe-4S] cluster</name>
        <dbReference type="ChEBI" id="CHEBI:49883"/>
    </cofactor>
    <text evidence="11">Binds 1 [4Fe-4S] cluster per subunit. Following nitrosylation of the [4Fe-4S] cluster binds 1 [4Fe-8(NO)] cluster per subunit.</text>
</comment>
<evidence type="ECO:0000256" key="11">
    <source>
        <dbReference type="HAMAP-Rule" id="MF_01479"/>
    </source>
</evidence>
<feature type="binding site" evidence="11">
    <location>
        <position position="19"/>
    </location>
    <ligand>
        <name>[4Fe-4S] cluster</name>
        <dbReference type="ChEBI" id="CHEBI:49883"/>
    </ligand>
</feature>
<dbReference type="GO" id="GO:0045454">
    <property type="term" value="P:cell redox homeostasis"/>
    <property type="evidence" value="ECO:0007669"/>
    <property type="project" value="TreeGrafter"/>
</dbReference>
<dbReference type="Pfam" id="PF02467">
    <property type="entry name" value="Whib"/>
    <property type="match status" value="1"/>
</dbReference>
<evidence type="ECO:0000256" key="5">
    <source>
        <dbReference type="ARBA" id="ARBA00023004"/>
    </source>
</evidence>
<dbReference type="AlphaFoldDB" id="A0A852V8H5"/>
<dbReference type="EMBL" id="JACCCO010000003">
    <property type="protein sequence ID" value="NYF44380.1"/>
    <property type="molecule type" value="Genomic_DNA"/>
</dbReference>
<keyword evidence="14" id="KW-1185">Reference proteome</keyword>
<dbReference type="Proteomes" id="UP000576393">
    <property type="component" value="Unassembled WGS sequence"/>
</dbReference>
<dbReference type="PANTHER" id="PTHR38839:SF6">
    <property type="entry name" value="TRANSCRIPTIONAL REGULATOR WHIB1"/>
    <property type="match status" value="1"/>
</dbReference>
<name>A0A852V8H5_9ACTN</name>
<dbReference type="GO" id="GO:0035731">
    <property type="term" value="F:dinitrosyl-iron complex binding"/>
    <property type="evidence" value="ECO:0007669"/>
    <property type="project" value="UniProtKB-UniRule"/>
</dbReference>
<evidence type="ECO:0000259" key="12">
    <source>
        <dbReference type="PROSITE" id="PS51674"/>
    </source>
</evidence>
<dbReference type="GO" id="GO:0051539">
    <property type="term" value="F:4 iron, 4 sulfur cluster binding"/>
    <property type="evidence" value="ECO:0007669"/>
    <property type="project" value="UniProtKB-UniRule"/>
</dbReference>
<dbReference type="PROSITE" id="PS51674">
    <property type="entry name" value="4FE4S_WBL"/>
    <property type="match status" value="1"/>
</dbReference>
<comment type="PTM">
    <text evidence="11">Upon Fe-S cluster removal intramolecular disulfide bonds are formed.</text>
</comment>
<keyword evidence="7 11" id="KW-0805">Transcription regulation</keyword>
<keyword evidence="5 11" id="KW-0408">Iron</keyword>
<feature type="binding site" evidence="11">
    <location>
        <position position="50"/>
    </location>
    <ligand>
        <name>[4Fe-4S] cluster</name>
        <dbReference type="ChEBI" id="CHEBI:49883"/>
    </ligand>
</feature>
<feature type="domain" description="4Fe-4S Wbl-type" evidence="12">
    <location>
        <begin position="18"/>
        <end position="80"/>
    </location>
</feature>
<feature type="binding site" evidence="11">
    <location>
        <position position="47"/>
    </location>
    <ligand>
        <name>[4Fe-4S] cluster</name>
        <dbReference type="ChEBI" id="CHEBI:49883"/>
    </ligand>
</feature>
<dbReference type="RefSeq" id="WP_179828444.1">
    <property type="nucleotide sequence ID" value="NZ_JACCCO010000003.1"/>
</dbReference>
<dbReference type="HAMAP" id="MF_01479">
    <property type="entry name" value="WhiB"/>
    <property type="match status" value="1"/>
</dbReference>
<keyword evidence="8 11" id="KW-0238">DNA-binding</keyword>
<evidence type="ECO:0000313" key="14">
    <source>
        <dbReference type="Proteomes" id="UP000576393"/>
    </source>
</evidence>
<dbReference type="GO" id="GO:0045892">
    <property type="term" value="P:negative regulation of DNA-templated transcription"/>
    <property type="evidence" value="ECO:0007669"/>
    <property type="project" value="TreeGrafter"/>
</dbReference>
<evidence type="ECO:0000313" key="13">
    <source>
        <dbReference type="EMBL" id="NYF44380.1"/>
    </source>
</evidence>
<dbReference type="GO" id="GO:0003677">
    <property type="term" value="F:DNA binding"/>
    <property type="evidence" value="ECO:0007669"/>
    <property type="project" value="UniProtKB-UniRule"/>
</dbReference>